<dbReference type="Proteomes" id="UP000656244">
    <property type="component" value="Unassembled WGS sequence"/>
</dbReference>
<evidence type="ECO:0000256" key="1">
    <source>
        <dbReference type="SAM" id="SignalP"/>
    </source>
</evidence>
<keyword evidence="1" id="KW-0732">Signal</keyword>
<reference evidence="2" key="1">
    <citation type="submission" date="2020-08" db="EMBL/GenBank/DDBJ databases">
        <title>Hyunsoonleella sp. strain SJ7 genome sequencing and assembly.</title>
        <authorList>
            <person name="Kim I."/>
        </authorList>
    </citation>
    <scope>NUCLEOTIDE SEQUENCE</scope>
    <source>
        <strain evidence="2">SJ7</strain>
    </source>
</reference>
<name>A0A923KLN4_9FLAO</name>
<evidence type="ECO:0000313" key="2">
    <source>
        <dbReference type="EMBL" id="MBC3759008.1"/>
    </source>
</evidence>
<dbReference type="RefSeq" id="WP_186562415.1">
    <property type="nucleotide sequence ID" value="NZ_JACNMF010000003.1"/>
</dbReference>
<sequence>MRTTVLFFTAMLMSLTSVSAFEANHHKPKHKKHVSETYRYAQPILFIERGVEFLIFPDGSFDFNTDTYRDFYNNRPNWNSRRGVSTTYGAPNSLYRRNRGVFIAHDRDGKVRRIGNVFLNYDRYGRIKRAGSVYMNYAFGRPHAALIQVGGLRVNFNRWGEIVNTHGQVNRVRGYCNFNGFGNATTGPQFGNRNRQYDDDRWFDNRDDDRYEEDDRWFDNRDDNRYEDDGIYQNDDNYYYYKQNGKVKKHKKNRR</sequence>
<accession>A0A923KLN4</accession>
<dbReference type="AlphaFoldDB" id="A0A923KLN4"/>
<organism evidence="2 3">
    <name type="scientific">Hyunsoonleella aquatilis</name>
    <dbReference type="NCBI Taxonomy" id="2762758"/>
    <lineage>
        <taxon>Bacteria</taxon>
        <taxon>Pseudomonadati</taxon>
        <taxon>Bacteroidota</taxon>
        <taxon>Flavobacteriia</taxon>
        <taxon>Flavobacteriales</taxon>
        <taxon>Flavobacteriaceae</taxon>
    </lineage>
</organism>
<keyword evidence="3" id="KW-1185">Reference proteome</keyword>
<protein>
    <recommendedName>
        <fullName evidence="4">WG repeat-containing protein</fullName>
    </recommendedName>
</protein>
<evidence type="ECO:0000313" key="3">
    <source>
        <dbReference type="Proteomes" id="UP000656244"/>
    </source>
</evidence>
<comment type="caution">
    <text evidence="2">The sequence shown here is derived from an EMBL/GenBank/DDBJ whole genome shotgun (WGS) entry which is preliminary data.</text>
</comment>
<gene>
    <name evidence="2" type="ORF">H7U19_11365</name>
</gene>
<evidence type="ECO:0008006" key="4">
    <source>
        <dbReference type="Google" id="ProtNLM"/>
    </source>
</evidence>
<feature type="chain" id="PRO_5037197374" description="WG repeat-containing protein" evidence="1">
    <location>
        <begin position="23"/>
        <end position="255"/>
    </location>
</feature>
<dbReference type="EMBL" id="JACNMF010000003">
    <property type="protein sequence ID" value="MBC3759008.1"/>
    <property type="molecule type" value="Genomic_DNA"/>
</dbReference>
<proteinExistence type="predicted"/>
<feature type="signal peptide" evidence="1">
    <location>
        <begin position="1"/>
        <end position="22"/>
    </location>
</feature>